<organism evidence="2 3">
    <name type="scientific">Liparis tanakae</name>
    <name type="common">Tanaka's snailfish</name>
    <dbReference type="NCBI Taxonomy" id="230148"/>
    <lineage>
        <taxon>Eukaryota</taxon>
        <taxon>Metazoa</taxon>
        <taxon>Chordata</taxon>
        <taxon>Craniata</taxon>
        <taxon>Vertebrata</taxon>
        <taxon>Euteleostomi</taxon>
        <taxon>Actinopterygii</taxon>
        <taxon>Neopterygii</taxon>
        <taxon>Teleostei</taxon>
        <taxon>Neoteleostei</taxon>
        <taxon>Acanthomorphata</taxon>
        <taxon>Eupercaria</taxon>
        <taxon>Perciformes</taxon>
        <taxon>Cottioidei</taxon>
        <taxon>Cottales</taxon>
        <taxon>Liparidae</taxon>
        <taxon>Liparis</taxon>
    </lineage>
</organism>
<proteinExistence type="predicted"/>
<comment type="caution">
    <text evidence="2">The sequence shown here is derived from an EMBL/GenBank/DDBJ whole genome shotgun (WGS) entry which is preliminary data.</text>
</comment>
<evidence type="ECO:0000256" key="1">
    <source>
        <dbReference type="SAM" id="MobiDB-lite"/>
    </source>
</evidence>
<evidence type="ECO:0000313" key="2">
    <source>
        <dbReference type="EMBL" id="TNN42120.1"/>
    </source>
</evidence>
<dbReference type="Proteomes" id="UP000314294">
    <property type="component" value="Unassembled WGS sequence"/>
</dbReference>
<keyword evidence="3" id="KW-1185">Reference proteome</keyword>
<protein>
    <submittedName>
        <fullName evidence="2">Uncharacterized protein</fullName>
    </submittedName>
</protein>
<feature type="region of interest" description="Disordered" evidence="1">
    <location>
        <begin position="42"/>
        <end position="71"/>
    </location>
</feature>
<reference evidence="2 3" key="1">
    <citation type="submission" date="2019-03" db="EMBL/GenBank/DDBJ databases">
        <title>First draft genome of Liparis tanakae, snailfish: a comprehensive survey of snailfish specific genes.</title>
        <authorList>
            <person name="Kim W."/>
            <person name="Song I."/>
            <person name="Jeong J.-H."/>
            <person name="Kim D."/>
            <person name="Kim S."/>
            <person name="Ryu S."/>
            <person name="Song J.Y."/>
            <person name="Lee S.K."/>
        </authorList>
    </citation>
    <scope>NUCLEOTIDE SEQUENCE [LARGE SCALE GENOMIC DNA]</scope>
    <source>
        <tissue evidence="2">Muscle</tissue>
    </source>
</reference>
<accession>A0A4Z2FMN9</accession>
<dbReference type="EMBL" id="SRLO01001058">
    <property type="protein sequence ID" value="TNN42120.1"/>
    <property type="molecule type" value="Genomic_DNA"/>
</dbReference>
<name>A0A4Z2FMN9_9TELE</name>
<evidence type="ECO:0000313" key="3">
    <source>
        <dbReference type="Proteomes" id="UP000314294"/>
    </source>
</evidence>
<dbReference type="AlphaFoldDB" id="A0A4Z2FMN9"/>
<gene>
    <name evidence="2" type="ORF">EYF80_047699</name>
</gene>
<sequence>MKVKMMKMMKIMMIMMMMMMMIPLGYFRNGRYSAQEDESCSRLEVGPGVDDSSVIRSLSPRPLSPHQEAFG</sequence>